<accession>A0A2W5F1V5</accession>
<dbReference type="SUPFAM" id="SSF56925">
    <property type="entry name" value="OMPA-like"/>
    <property type="match status" value="1"/>
</dbReference>
<dbReference type="Proteomes" id="UP000249645">
    <property type="component" value="Unassembled WGS sequence"/>
</dbReference>
<comment type="caution">
    <text evidence="2">The sequence shown here is derived from an EMBL/GenBank/DDBJ whole genome shotgun (WGS) entry which is preliminary data.</text>
</comment>
<dbReference type="InterPro" id="IPR011250">
    <property type="entry name" value="OMP/PagP_B-barrel"/>
</dbReference>
<gene>
    <name evidence="2" type="ORF">DI598_06125</name>
</gene>
<feature type="domain" description="DUF6089" evidence="1">
    <location>
        <begin position="14"/>
        <end position="129"/>
    </location>
</feature>
<dbReference type="InterPro" id="IPR045743">
    <property type="entry name" value="DUF6089"/>
</dbReference>
<reference evidence="2 3" key="1">
    <citation type="submission" date="2017-11" db="EMBL/GenBank/DDBJ databases">
        <title>Infants hospitalized years apart are colonized by the same room-sourced microbial strains.</title>
        <authorList>
            <person name="Brooks B."/>
            <person name="Olm M.R."/>
            <person name="Firek B.A."/>
            <person name="Baker R."/>
            <person name="Thomas B.C."/>
            <person name="Morowitz M.J."/>
            <person name="Banfield J.F."/>
        </authorList>
    </citation>
    <scope>NUCLEOTIDE SEQUENCE [LARGE SCALE GENOMIC DNA]</scope>
    <source>
        <strain evidence="2">S2_009_000_R2_76</strain>
    </source>
</reference>
<evidence type="ECO:0000313" key="3">
    <source>
        <dbReference type="Proteomes" id="UP000249645"/>
    </source>
</evidence>
<sequence>MAQELFAQNFWDKSELGFSVGGIKYIGGEPSPSTQFSGGILGKYLLSDKLAIRAQITAGTIVSNTNAVPTIALPENKEFRLGIMEFSVMPEYDFININTGEKKFTTYVFLGISYFYYTRTYRLVDSVTNTSTSYKYPRSKVPPILNIPVGTGFKYAFSPHVKAFAEGSFRLYLHQEFYSFSVGMTFNLGMFRGNGHSSDYNEKRRTNSSRQDCPPVYL</sequence>
<dbReference type="Gene3D" id="2.40.160.20">
    <property type="match status" value="1"/>
</dbReference>
<proteinExistence type="predicted"/>
<evidence type="ECO:0000313" key="2">
    <source>
        <dbReference type="EMBL" id="PZP50205.1"/>
    </source>
</evidence>
<name>A0A2W5F1V5_9SPHI</name>
<dbReference type="AlphaFoldDB" id="A0A2W5F1V5"/>
<evidence type="ECO:0000259" key="1">
    <source>
        <dbReference type="Pfam" id="PF19573"/>
    </source>
</evidence>
<protein>
    <recommendedName>
        <fullName evidence="1">DUF6089 domain-containing protein</fullName>
    </recommendedName>
</protein>
<organism evidence="2 3">
    <name type="scientific">Pseudopedobacter saltans</name>
    <dbReference type="NCBI Taxonomy" id="151895"/>
    <lineage>
        <taxon>Bacteria</taxon>
        <taxon>Pseudomonadati</taxon>
        <taxon>Bacteroidota</taxon>
        <taxon>Sphingobacteriia</taxon>
        <taxon>Sphingobacteriales</taxon>
        <taxon>Sphingobacteriaceae</taxon>
        <taxon>Pseudopedobacter</taxon>
    </lineage>
</organism>
<dbReference type="EMBL" id="QFOI01000077">
    <property type="protein sequence ID" value="PZP50205.1"/>
    <property type="molecule type" value="Genomic_DNA"/>
</dbReference>
<dbReference type="Pfam" id="PF19573">
    <property type="entry name" value="DUF6089"/>
    <property type="match status" value="1"/>
</dbReference>